<sequence>MTMGSGKRKKKKLARQRNNAGGKYVPPVVATADNKKVPASATQDVSYKNELVRWTAREIDEVPGAGDGRRWDLSANETVELLRFLDDLTKKTWAQCESEMANGRQRNHDHAITELTKTAQERLRHLDQNEERVFRFRLSGTCRLWGFRSGSLFRVLWYDPEHKVYPVKKRHT</sequence>
<proteinExistence type="predicted"/>
<feature type="compositionally biased region" description="Basic residues" evidence="1">
    <location>
        <begin position="1"/>
        <end position="15"/>
    </location>
</feature>
<feature type="region of interest" description="Disordered" evidence="1">
    <location>
        <begin position="1"/>
        <end position="27"/>
    </location>
</feature>
<comment type="caution">
    <text evidence="2">The sequence shown here is derived from an EMBL/GenBank/DDBJ whole genome shotgun (WGS) entry which is preliminary data.</text>
</comment>
<evidence type="ECO:0000313" key="2">
    <source>
        <dbReference type="EMBL" id="MCG7276631.1"/>
    </source>
</evidence>
<keyword evidence="3" id="KW-1185">Reference proteome</keyword>
<gene>
    <name evidence="2" type="ORF">MHK08_09135</name>
</gene>
<dbReference type="Proteomes" id="UP001521911">
    <property type="component" value="Unassembled WGS sequence"/>
</dbReference>
<dbReference type="RefSeq" id="WP_239180768.1">
    <property type="nucleotide sequence ID" value="NZ_JAKRDF010000010.1"/>
</dbReference>
<evidence type="ECO:0000256" key="1">
    <source>
        <dbReference type="SAM" id="MobiDB-lite"/>
    </source>
</evidence>
<name>A0ABS9PV85_9CORY</name>
<reference evidence="2 3" key="1">
    <citation type="submission" date="2022-02" db="EMBL/GenBank/DDBJ databases">
        <title>Uncovering new skin microbiome diversity through culturing and metagenomics.</title>
        <authorList>
            <person name="Conlan S."/>
            <person name="Deming C."/>
            <person name="Nisc Comparative Sequencing Program N."/>
            <person name="Segre J.A."/>
        </authorList>
    </citation>
    <scope>NUCLEOTIDE SEQUENCE [LARGE SCALE GENOMIC DNA]</scope>
    <source>
        <strain evidence="2 3">ACRQV</strain>
    </source>
</reference>
<organism evidence="2 3">
    <name type="scientific">Corynebacterium singulare</name>
    <dbReference type="NCBI Taxonomy" id="161899"/>
    <lineage>
        <taxon>Bacteria</taxon>
        <taxon>Bacillati</taxon>
        <taxon>Actinomycetota</taxon>
        <taxon>Actinomycetes</taxon>
        <taxon>Mycobacteriales</taxon>
        <taxon>Corynebacteriaceae</taxon>
        <taxon>Corynebacterium</taxon>
    </lineage>
</organism>
<evidence type="ECO:0000313" key="3">
    <source>
        <dbReference type="Proteomes" id="UP001521911"/>
    </source>
</evidence>
<accession>A0ABS9PV85</accession>
<protein>
    <submittedName>
        <fullName evidence="2">Uncharacterized protein</fullName>
    </submittedName>
</protein>
<dbReference type="EMBL" id="JAKRDF010000010">
    <property type="protein sequence ID" value="MCG7276631.1"/>
    <property type="molecule type" value="Genomic_DNA"/>
</dbReference>